<accession>A0A1M5CYL3</accession>
<evidence type="ECO:0000313" key="2">
    <source>
        <dbReference type="EMBL" id="SHF59809.1"/>
    </source>
</evidence>
<dbReference type="GO" id="GO:0016787">
    <property type="term" value="F:hydrolase activity"/>
    <property type="evidence" value="ECO:0007669"/>
    <property type="project" value="InterPro"/>
</dbReference>
<organism evidence="2 3">
    <name type="scientific">Chryseobacterium vrystaatense</name>
    <dbReference type="NCBI Taxonomy" id="307480"/>
    <lineage>
        <taxon>Bacteria</taxon>
        <taxon>Pseudomonadati</taxon>
        <taxon>Bacteroidota</taxon>
        <taxon>Flavobacteriia</taxon>
        <taxon>Flavobacteriales</taxon>
        <taxon>Weeksellaceae</taxon>
        <taxon>Chryseobacterium group</taxon>
        <taxon>Chryseobacterium</taxon>
    </lineage>
</organism>
<proteinExistence type="predicted"/>
<dbReference type="Proteomes" id="UP000184108">
    <property type="component" value="Unassembled WGS sequence"/>
</dbReference>
<protein>
    <submittedName>
        <fullName evidence="2">Acetyl esterase</fullName>
    </submittedName>
</protein>
<dbReference type="InterPro" id="IPR013094">
    <property type="entry name" value="AB_hydrolase_3"/>
</dbReference>
<dbReference type="PANTHER" id="PTHR23024:SF24">
    <property type="entry name" value="ALPHA_BETA HYDROLASE FOLD-3 DOMAIN-CONTAINING PROTEIN"/>
    <property type="match status" value="1"/>
</dbReference>
<gene>
    <name evidence="2" type="ORF">SAMN02787073_2422</name>
</gene>
<dbReference type="SUPFAM" id="SSF53474">
    <property type="entry name" value="alpha/beta-Hydrolases"/>
    <property type="match status" value="1"/>
</dbReference>
<dbReference type="AlphaFoldDB" id="A0A1M5CYL3"/>
<dbReference type="InterPro" id="IPR050466">
    <property type="entry name" value="Carboxylest/Gibb_receptor"/>
</dbReference>
<name>A0A1M5CYL3_9FLAO</name>
<feature type="domain" description="Alpha/beta hydrolase fold-3" evidence="1">
    <location>
        <begin position="89"/>
        <end position="294"/>
    </location>
</feature>
<evidence type="ECO:0000313" key="3">
    <source>
        <dbReference type="Proteomes" id="UP000184108"/>
    </source>
</evidence>
<sequence length="327" mass="37166">MEDMINTIDSDLWQAVSASPFNAIDYEYLLATDPSKIREKEMELSLKSPLLEIPQPIDVTNIDLPSSDKHRRIRVRTYRPKGGKSLPVLLYFHGGAFIYGTPEQYDFLFFSLVQDLPLLVVSVDYRLAPENPFPAGWKDGCDVLRWLSENADDLGGNRNNIMIGGSSAGATIAASVTHWARDQKNLKIRHQYLLYPPMSHILDSPSMNELKNAPLQTRKAAEWMWKHYLQSYIADPPKYAVPLSENNLKDLPDATIIICELDPLKDEGIRYAEKLKEADVAANVVEIKGAVHAFDFFPCPLSYTFYRQQVALFKQIVHKNNEENNSH</sequence>
<dbReference type="PANTHER" id="PTHR23024">
    <property type="entry name" value="ARYLACETAMIDE DEACETYLASE"/>
    <property type="match status" value="1"/>
</dbReference>
<evidence type="ECO:0000259" key="1">
    <source>
        <dbReference type="Pfam" id="PF07859"/>
    </source>
</evidence>
<dbReference type="EMBL" id="FQVE01000003">
    <property type="protein sequence ID" value="SHF59809.1"/>
    <property type="molecule type" value="Genomic_DNA"/>
</dbReference>
<reference evidence="3" key="1">
    <citation type="submission" date="2016-11" db="EMBL/GenBank/DDBJ databases">
        <authorList>
            <person name="Varghese N."/>
            <person name="Submissions S."/>
        </authorList>
    </citation>
    <scope>NUCLEOTIDE SEQUENCE [LARGE SCALE GENOMIC DNA]</scope>
    <source>
        <strain evidence="3">YR203</strain>
    </source>
</reference>
<dbReference type="Gene3D" id="3.40.50.1820">
    <property type="entry name" value="alpha/beta hydrolase"/>
    <property type="match status" value="1"/>
</dbReference>
<dbReference type="InterPro" id="IPR029058">
    <property type="entry name" value="AB_hydrolase_fold"/>
</dbReference>
<dbReference type="Pfam" id="PF07859">
    <property type="entry name" value="Abhydrolase_3"/>
    <property type="match status" value="1"/>
</dbReference>